<feature type="compositionally biased region" description="Low complexity" evidence="1">
    <location>
        <begin position="1"/>
        <end position="13"/>
    </location>
</feature>
<dbReference type="Proteomes" id="UP000242320">
    <property type="component" value="Unassembled WGS sequence"/>
</dbReference>
<dbReference type="AlphaFoldDB" id="A0A1X2LE96"/>
<evidence type="ECO:0000313" key="3">
    <source>
        <dbReference type="EMBL" id="OSC32304.1"/>
    </source>
</evidence>
<feature type="domain" description="DNA primase/polymerase bifunctional N-terminal" evidence="2">
    <location>
        <begin position="60"/>
        <end position="231"/>
    </location>
</feature>
<keyword evidence="4" id="KW-1185">Reference proteome</keyword>
<dbReference type="InterPro" id="IPR027417">
    <property type="entry name" value="P-loop_NTPase"/>
</dbReference>
<name>A0A1X2LE96_9MYCO</name>
<gene>
    <name evidence="3" type="ORF">B8W69_00465</name>
</gene>
<dbReference type="Pfam" id="PF13481">
    <property type="entry name" value="AAA_25"/>
    <property type="match status" value="1"/>
</dbReference>
<feature type="region of interest" description="Disordered" evidence="1">
    <location>
        <begin position="1"/>
        <end position="50"/>
    </location>
</feature>
<proteinExistence type="predicted"/>
<dbReference type="InterPro" id="IPR015330">
    <property type="entry name" value="DNA_primase/pol_bifunc_N"/>
</dbReference>
<evidence type="ECO:0000256" key="1">
    <source>
        <dbReference type="SAM" id="MobiDB-lite"/>
    </source>
</evidence>
<dbReference type="Pfam" id="PF09250">
    <property type="entry name" value="Prim-Pol"/>
    <property type="match status" value="1"/>
</dbReference>
<protein>
    <recommendedName>
        <fullName evidence="2">DNA primase/polymerase bifunctional N-terminal domain-containing protein</fullName>
    </recommendedName>
</protein>
<organism evidence="3 4">
    <name type="scientific">Mycolicibacterium vulneris</name>
    <dbReference type="NCBI Taxonomy" id="547163"/>
    <lineage>
        <taxon>Bacteria</taxon>
        <taxon>Bacillati</taxon>
        <taxon>Actinomycetota</taxon>
        <taxon>Actinomycetes</taxon>
        <taxon>Mycobacteriales</taxon>
        <taxon>Mycobacteriaceae</taxon>
        <taxon>Mycolicibacterium</taxon>
    </lineage>
</organism>
<evidence type="ECO:0000259" key="2">
    <source>
        <dbReference type="SMART" id="SM00943"/>
    </source>
</evidence>
<dbReference type="EMBL" id="NCXM01000001">
    <property type="protein sequence ID" value="OSC32304.1"/>
    <property type="molecule type" value="Genomic_DNA"/>
</dbReference>
<feature type="region of interest" description="Disordered" evidence="1">
    <location>
        <begin position="697"/>
        <end position="720"/>
    </location>
</feature>
<feature type="compositionally biased region" description="Basic and acidic residues" evidence="1">
    <location>
        <begin position="29"/>
        <end position="42"/>
    </location>
</feature>
<evidence type="ECO:0000313" key="4">
    <source>
        <dbReference type="Proteomes" id="UP000242320"/>
    </source>
</evidence>
<sequence>MTPIAPTAEGGPAEAEHTSRPGADGADDQAAKAESEDQKHASDQGSGQEGTVVLGYGYAAQLYRDAGWLGVLPLRPREKVPHLAGFTGYDGAWPTDPQIAAWIKDQPADANLMLRVNHGVIGIDVDAYAEKTGGRTLEEAEKLWGPLPPTYRSSSRGGDNKSGILVYRVPEGVVFRTGIKFDDLGIGHIDIVQPHHRHITAYPSIHPNGGQYRWYGPDGGLLAEGVVPQVRDLPELPAKWVEELTRDAVREEVFDGSAPNRTTAHRENINEELYQQLIALPDNGSPPDRVVAAQLDRAMVDLTEGTASRYDTARDHVGALMRLAAVGRVGVPGALRQLCDAYVLEVTDTRPEVVAKAEFLRFTEGAAALVAASLPSQITVQANGDEGSGDPWAFTDGASFILDVPNEIPALWGSGQQVLWPEGESLMICGLPGLGKTTLAGMLIGAQLGGMGRIFGGKGRIAEHVLDLLVAPVDGKILYLAMDRPAQIARSLHRQFKDYHRDVLRDRLMIWQGPPPGDIASNPKLLAELAEHAGASVVYLDSLKDAALNLADDDGGARYNRARQTLLNRDIQLVELHHLVKRLPAVPGLSDVYGSAWLTAGAGSVILLHGQPGDPLVGFRHLKQPAQEVGPLMLSHDEGSGIISIRSSTDPVALAKEAGDKGITAKDLAVVMFDTTDPNRAEIEKARRQLNTHAAEGSLRCNPGTTGGSAGGTATSWVAT</sequence>
<accession>A0A1X2LE96</accession>
<dbReference type="RefSeq" id="WP_085288012.1">
    <property type="nucleotide sequence ID" value="NZ_NCXM01000001.1"/>
</dbReference>
<reference evidence="3 4" key="1">
    <citation type="submission" date="2017-04" db="EMBL/GenBank/DDBJ databases">
        <title>The new phylogeny of genus Mycobacterium.</title>
        <authorList>
            <person name="Tortoli E."/>
            <person name="Trovato A."/>
            <person name="Cirillo D.M."/>
        </authorList>
    </citation>
    <scope>NUCLEOTIDE SEQUENCE [LARGE SCALE GENOMIC DNA]</scope>
    <source>
        <strain evidence="3 4">DSM 45247</strain>
    </source>
</reference>
<comment type="caution">
    <text evidence="3">The sequence shown here is derived from an EMBL/GenBank/DDBJ whole genome shotgun (WGS) entry which is preliminary data.</text>
</comment>
<dbReference type="SMART" id="SM00943">
    <property type="entry name" value="Prim-Pol"/>
    <property type="match status" value="1"/>
</dbReference>
<dbReference type="SUPFAM" id="SSF52540">
    <property type="entry name" value="P-loop containing nucleoside triphosphate hydrolases"/>
    <property type="match status" value="1"/>
</dbReference>
<dbReference type="OrthoDB" id="3171622at2"/>
<dbReference type="SUPFAM" id="SSF56747">
    <property type="entry name" value="Prim-pol domain"/>
    <property type="match status" value="1"/>
</dbReference>
<dbReference type="Gene3D" id="3.40.50.300">
    <property type="entry name" value="P-loop containing nucleotide triphosphate hydrolases"/>
    <property type="match status" value="1"/>
</dbReference>
<dbReference type="CDD" id="cd04859">
    <property type="entry name" value="Prim_Pol"/>
    <property type="match status" value="1"/>
</dbReference>